<dbReference type="Proteomes" id="UP000067325">
    <property type="component" value="Chromosome"/>
</dbReference>
<keyword evidence="4 6" id="KW-0808">Transferase</keyword>
<sequence length="322" mass="36771">MVVASDSTRFATYPRLDIEQFHSKYSLSKALVSQAAANPEEYYFLHGQFNYALWLALLMGKMKPSHVSWHVWGADLYEDSPLLRHQLFYILRRRAQGRIGHLFSTRGDLSFYRQRHPSVPASLLYFPTLLGDGLEQMRQACDTSRPFTLLVGNSGDPSNRHIEALRAIHRQFGSSIRVVLPMGYPSSNEDYIAKVRVEGKRYFPDANLHLLPEPLAFNDYLTLLCDCDAGYFIFQRQQGIGTLCLLIQLGLPFVLSKENPFWQDLVEQQVPVLFDSDLLSVKVLRNAQHLLLALDPGQLEFFYPNILKGWRQALPIALGARV</sequence>
<keyword evidence="2" id="KW-0997">Cell inner membrane</keyword>
<dbReference type="KEGG" id="bcib:IM45_423"/>
<evidence type="ECO:0000256" key="4">
    <source>
        <dbReference type="ARBA" id="ARBA00022679"/>
    </source>
</evidence>
<keyword evidence="1" id="KW-1003">Cell membrane</keyword>
<dbReference type="NCBIfam" id="NF002753">
    <property type="entry name" value="PRK02797.1-2"/>
    <property type="match status" value="1"/>
</dbReference>
<protein>
    <submittedName>
        <fullName evidence="6">4-alpha-L-fucosyltransferase</fullName>
    </submittedName>
</protein>
<organism evidence="6 7">
    <name type="scientific">Candidatus Palibaumannia cicadellinicola</name>
    <dbReference type="NCBI Taxonomy" id="186490"/>
    <lineage>
        <taxon>Bacteria</taxon>
        <taxon>Pseudomonadati</taxon>
        <taxon>Pseudomonadota</taxon>
        <taxon>Gammaproteobacteria</taxon>
        <taxon>Candidatus Palibaumannia</taxon>
    </lineage>
</organism>
<dbReference type="AlphaFoldDB" id="A0A088N165"/>
<dbReference type="Pfam" id="PF07429">
    <property type="entry name" value="Glyco_transf_56"/>
    <property type="match status" value="1"/>
</dbReference>
<evidence type="ECO:0000313" key="6">
    <source>
        <dbReference type="EMBL" id="AIN47091.1"/>
    </source>
</evidence>
<keyword evidence="3 6" id="KW-0328">Glycosyltransferase</keyword>
<evidence type="ECO:0000256" key="3">
    <source>
        <dbReference type="ARBA" id="ARBA00022676"/>
    </source>
</evidence>
<gene>
    <name evidence="6" type="ORF">IM45_423</name>
</gene>
<evidence type="ECO:0000256" key="1">
    <source>
        <dbReference type="ARBA" id="ARBA00022475"/>
    </source>
</evidence>
<name>A0A088N165_9GAMM</name>
<dbReference type="InterPro" id="IPR009993">
    <property type="entry name" value="WecF"/>
</dbReference>
<evidence type="ECO:0000313" key="7">
    <source>
        <dbReference type="Proteomes" id="UP000067325"/>
    </source>
</evidence>
<dbReference type="eggNOG" id="COG0554">
    <property type="taxonomic scope" value="Bacteria"/>
</dbReference>
<proteinExistence type="predicted"/>
<evidence type="ECO:0000256" key="2">
    <source>
        <dbReference type="ARBA" id="ARBA00022519"/>
    </source>
</evidence>
<keyword evidence="5" id="KW-0472">Membrane</keyword>
<evidence type="ECO:0000256" key="5">
    <source>
        <dbReference type="ARBA" id="ARBA00023136"/>
    </source>
</evidence>
<accession>A0A088N165</accession>
<dbReference type="GO" id="GO:0008417">
    <property type="term" value="F:fucosyltransferase activity"/>
    <property type="evidence" value="ECO:0007669"/>
    <property type="project" value="InterPro"/>
</dbReference>
<dbReference type="GO" id="GO:0009246">
    <property type="term" value="P:enterobacterial common antigen biosynthetic process"/>
    <property type="evidence" value="ECO:0007669"/>
    <property type="project" value="InterPro"/>
</dbReference>
<dbReference type="EMBL" id="CP008985">
    <property type="protein sequence ID" value="AIN47091.1"/>
    <property type="molecule type" value="Genomic_DNA"/>
</dbReference>
<reference evidence="6 7" key="1">
    <citation type="journal article" date="2014" name="MBio">
        <title>Differential genome evolution between companion symbionts in an insect-bacterial symbiosis.</title>
        <authorList>
            <person name="Bennett G.M."/>
            <person name="McCutcheon J.P."/>
            <person name="MacDonald B.R."/>
            <person name="Romanovicz D."/>
            <person name="Moran N.A."/>
        </authorList>
    </citation>
    <scope>NUCLEOTIDE SEQUENCE [LARGE SCALE GENOMIC DNA]</scope>
    <source>
        <strain evidence="6 7">BGSS</strain>
    </source>
</reference>